<dbReference type="SUPFAM" id="SSF52540">
    <property type="entry name" value="P-loop containing nucleoside triphosphate hydrolases"/>
    <property type="match status" value="1"/>
</dbReference>
<evidence type="ECO:0000313" key="4">
    <source>
        <dbReference type="Proteomes" id="UP000807825"/>
    </source>
</evidence>
<protein>
    <recommendedName>
        <fullName evidence="1">DNA 3'-5' helicase II</fullName>
    </recommendedName>
</protein>
<dbReference type="GO" id="GO:0005829">
    <property type="term" value="C:cytosol"/>
    <property type="evidence" value="ECO:0007669"/>
    <property type="project" value="TreeGrafter"/>
</dbReference>
<dbReference type="PANTHER" id="PTHR11070:SF2">
    <property type="entry name" value="ATP-DEPENDENT DNA HELICASE SRS2"/>
    <property type="match status" value="1"/>
</dbReference>
<dbReference type="InterPro" id="IPR027417">
    <property type="entry name" value="P-loop_NTPase"/>
</dbReference>
<dbReference type="GO" id="GO:0000725">
    <property type="term" value="P:recombinational repair"/>
    <property type="evidence" value="ECO:0007669"/>
    <property type="project" value="TreeGrafter"/>
</dbReference>
<comment type="caution">
    <text evidence="3">The sequence shown here is derived from an EMBL/GenBank/DDBJ whole genome shotgun (WGS) entry which is preliminary data.</text>
</comment>
<dbReference type="GO" id="GO:0033202">
    <property type="term" value="C:DNA helicase complex"/>
    <property type="evidence" value="ECO:0007669"/>
    <property type="project" value="TreeGrafter"/>
</dbReference>
<dbReference type="InterPro" id="IPR027785">
    <property type="entry name" value="UvrD-like_helicase_C"/>
</dbReference>
<dbReference type="InterPro" id="IPR000212">
    <property type="entry name" value="DNA_helicase_UvrD/REP"/>
</dbReference>
<dbReference type="EMBL" id="JACRDE010000385">
    <property type="protein sequence ID" value="MBI5250750.1"/>
    <property type="molecule type" value="Genomic_DNA"/>
</dbReference>
<keyword evidence="3" id="KW-0067">ATP-binding</keyword>
<accession>A0A9D6V4Z6</accession>
<proteinExistence type="predicted"/>
<dbReference type="GO" id="GO:0003677">
    <property type="term" value="F:DNA binding"/>
    <property type="evidence" value="ECO:0007669"/>
    <property type="project" value="InterPro"/>
</dbReference>
<dbReference type="GO" id="GO:0043138">
    <property type="term" value="F:3'-5' DNA helicase activity"/>
    <property type="evidence" value="ECO:0007669"/>
    <property type="project" value="TreeGrafter"/>
</dbReference>
<dbReference type="Gene3D" id="3.40.50.300">
    <property type="entry name" value="P-loop containing nucleotide triphosphate hydrolases"/>
    <property type="match status" value="2"/>
</dbReference>
<evidence type="ECO:0000259" key="2">
    <source>
        <dbReference type="Pfam" id="PF13538"/>
    </source>
</evidence>
<feature type="domain" description="UvrD-like helicase C-terminal" evidence="2">
    <location>
        <begin position="578"/>
        <end position="626"/>
    </location>
</feature>
<dbReference type="Pfam" id="PF13538">
    <property type="entry name" value="UvrD_C_2"/>
    <property type="match status" value="1"/>
</dbReference>
<dbReference type="Proteomes" id="UP000807825">
    <property type="component" value="Unassembled WGS sequence"/>
</dbReference>
<sequence length="718" mass="81785">MSVSIIRGTNDKPVASELLANLFRKQSNLTGQLFVGYPIIGTPEGRLSIDALLITPEKGLVIFDLVEGREIQDWKNRQDQAANLLEAKLKAHRELVKRRDLLIPIQTLTFAPAVSDLPVNKDYLIANNKGLERALNELEEWDPQDADLFDKTLSAIQSISSIRKSRTKRVVEKEDSRGMKLKHLEDSIATLDSQQGKAVVETVEGVQRIRGLAGSGKTIVLALKAAYLHAQHPEWRIAVTFHTRALKGQFHRLINTFCIEQTGEEPDWENVLVINAWGAPGNAERDGIYHQFCRVHDLPYYDFRSARNQARGREFEWACEEALRNTPKPKHMYDAILVDEAQDFPPEFIRLCYEFLRKKKRLVYAYDELQSLSGESLPSPEDIFGKNSDGTPRVSLDVSTTGSARKDIILPKCYRNSRPLLVTAHALGFGIYRKPPTRFSTGLVQMFDHPNLWEEVGYAVEDGRLVENSEVTLARTPETSPRFLEDHSSIEDLVQFRSFPSEDEQTDWLVEQIRKNLEEDELRHDDIVVINPDPLTTRGKVGPVRKKLYEIGINSHLAGVDTDPDIFFKTGVKSVTFTGIYRAKGNEAAMVYIVNAQDCQSASSNLASIRNRLFTAITRSKAWVRVLGIGETMERLADEFSRLKKNQFQLRFRYPTEEERKKLRIVHRDMSLEERKRLKKRKEGLAGLVQDLEAGIIDPQDLDEDIVQKLEALLMKKK</sequence>
<dbReference type="PANTHER" id="PTHR11070">
    <property type="entry name" value="UVRD / RECB / PCRA DNA HELICASE FAMILY MEMBER"/>
    <property type="match status" value="1"/>
</dbReference>
<dbReference type="GO" id="GO:0005524">
    <property type="term" value="F:ATP binding"/>
    <property type="evidence" value="ECO:0007669"/>
    <property type="project" value="UniProtKB-KW"/>
</dbReference>
<evidence type="ECO:0000313" key="3">
    <source>
        <dbReference type="EMBL" id="MBI5250750.1"/>
    </source>
</evidence>
<dbReference type="AlphaFoldDB" id="A0A9D6V4Z6"/>
<gene>
    <name evidence="3" type="ORF">HY912_14765</name>
</gene>
<name>A0A9D6V4Z6_9BACT</name>
<evidence type="ECO:0000256" key="1">
    <source>
        <dbReference type="ARBA" id="ARBA00034923"/>
    </source>
</evidence>
<reference evidence="3" key="1">
    <citation type="submission" date="2020-07" db="EMBL/GenBank/DDBJ databases">
        <title>Huge and variable diversity of episymbiotic CPR bacteria and DPANN archaea in groundwater ecosystems.</title>
        <authorList>
            <person name="He C.Y."/>
            <person name="Keren R."/>
            <person name="Whittaker M."/>
            <person name="Farag I.F."/>
            <person name="Doudna J."/>
            <person name="Cate J.H.D."/>
            <person name="Banfield J.F."/>
        </authorList>
    </citation>
    <scope>NUCLEOTIDE SEQUENCE</scope>
    <source>
        <strain evidence="3">NC_groundwater_1664_Pr3_B-0.1um_52_9</strain>
    </source>
</reference>
<keyword evidence="3" id="KW-0547">Nucleotide-binding</keyword>
<organism evidence="3 4">
    <name type="scientific">Desulfomonile tiedjei</name>
    <dbReference type="NCBI Taxonomy" id="2358"/>
    <lineage>
        <taxon>Bacteria</taxon>
        <taxon>Pseudomonadati</taxon>
        <taxon>Thermodesulfobacteriota</taxon>
        <taxon>Desulfomonilia</taxon>
        <taxon>Desulfomonilales</taxon>
        <taxon>Desulfomonilaceae</taxon>
        <taxon>Desulfomonile</taxon>
    </lineage>
</organism>